<sequence>MPQVQPSESTELVNLSYKVFVGWWIIIASVHTVTSIYDAFYAYCYWKLQDLSLNKYLEGEHIGMPSPYHLTISIVHLLLAAVHAICILLMIGGSMYQRSLVFTPWSSSQTKTKIVNEETTRIDSIVLKNLLSVYDTIANRWGVYGKPFDAILIPQNCADCAPTYKAYRMSVQLPGVFLNGFYVVLVAVNCWSCCWIHSGWFKRGVARRRFACIVLDCILGLVSCMGVELIVLFSYVGDYDVQTTGFPAYIWYNDEWVARVVNELKVIVVVSWWDLCCRVRTIHYLFGAWGVAVLGLHMFASVQPALPQCLLQVRPWGLSCYLVGLDCHTLDIAGQKDEVVEKWREFEPSTVVELLIRHCPALEIPDLFNEFHELTQIKIYNTTINDWGKSSAITNANHPNVLSLLVVRTNMTNGILPDGMHSDDFPHKLFDFEFCVFENPNLALLGISNTNVRELPRNVTQLSAVLLQVSLIETNISFFCLKLDKIQNGSAIDFDVPLQPDYSQILVNVTKGNMQEIKIAVNCDTNMVGTLYPLTYEDTINAISTPAKHNPLIRTW</sequence>
<feature type="transmembrane region" description="Helical" evidence="1">
    <location>
        <begin position="256"/>
        <end position="275"/>
    </location>
</feature>
<evidence type="ECO:0000313" key="3">
    <source>
        <dbReference type="Proteomes" id="UP000198211"/>
    </source>
</evidence>
<keyword evidence="1" id="KW-0812">Transmembrane</keyword>
<reference evidence="3" key="1">
    <citation type="submission" date="2017-03" db="EMBL/GenBank/DDBJ databases">
        <title>Phytopthora megakarya and P. palmivora, two closely related causual agents of cacao black pod achieved similar genome size and gene model numbers by different mechanisms.</title>
        <authorList>
            <person name="Ali S."/>
            <person name="Shao J."/>
            <person name="Larry D.J."/>
            <person name="Kronmiller B."/>
            <person name="Shen D."/>
            <person name="Strem M.D."/>
            <person name="Melnick R.L."/>
            <person name="Guiltinan M.J."/>
            <person name="Tyler B.M."/>
            <person name="Meinhardt L.W."/>
            <person name="Bailey B.A."/>
        </authorList>
    </citation>
    <scope>NUCLEOTIDE SEQUENCE [LARGE SCALE GENOMIC DNA]</scope>
    <source>
        <strain evidence="3">zdho120</strain>
    </source>
</reference>
<feature type="transmembrane region" description="Helical" evidence="1">
    <location>
        <begin position="210"/>
        <end position="236"/>
    </location>
</feature>
<dbReference type="EMBL" id="NBNE01000265">
    <property type="protein sequence ID" value="OWZ21037.1"/>
    <property type="molecule type" value="Genomic_DNA"/>
</dbReference>
<dbReference type="AlphaFoldDB" id="A0A225WVD7"/>
<protein>
    <recommendedName>
        <fullName evidence="4">Transmembrane protein</fullName>
    </recommendedName>
</protein>
<dbReference type="STRING" id="4795.A0A225WVD7"/>
<evidence type="ECO:0000256" key="1">
    <source>
        <dbReference type="SAM" id="Phobius"/>
    </source>
</evidence>
<feature type="transmembrane region" description="Helical" evidence="1">
    <location>
        <begin position="282"/>
        <end position="300"/>
    </location>
</feature>
<dbReference type="Proteomes" id="UP000198211">
    <property type="component" value="Unassembled WGS sequence"/>
</dbReference>
<keyword evidence="3" id="KW-1185">Reference proteome</keyword>
<feature type="transmembrane region" description="Helical" evidence="1">
    <location>
        <begin position="67"/>
        <end position="91"/>
    </location>
</feature>
<feature type="transmembrane region" description="Helical" evidence="1">
    <location>
        <begin position="20"/>
        <end position="46"/>
    </location>
</feature>
<feature type="transmembrane region" description="Helical" evidence="1">
    <location>
        <begin position="176"/>
        <end position="198"/>
    </location>
</feature>
<dbReference type="OrthoDB" id="1053178at2759"/>
<accession>A0A225WVD7</accession>
<evidence type="ECO:0008006" key="4">
    <source>
        <dbReference type="Google" id="ProtNLM"/>
    </source>
</evidence>
<evidence type="ECO:0000313" key="2">
    <source>
        <dbReference type="EMBL" id="OWZ21037.1"/>
    </source>
</evidence>
<organism evidence="2 3">
    <name type="scientific">Phytophthora megakarya</name>
    <dbReference type="NCBI Taxonomy" id="4795"/>
    <lineage>
        <taxon>Eukaryota</taxon>
        <taxon>Sar</taxon>
        <taxon>Stramenopiles</taxon>
        <taxon>Oomycota</taxon>
        <taxon>Peronosporomycetes</taxon>
        <taxon>Peronosporales</taxon>
        <taxon>Peronosporaceae</taxon>
        <taxon>Phytophthora</taxon>
    </lineage>
</organism>
<proteinExistence type="predicted"/>
<comment type="caution">
    <text evidence="2">The sequence shown here is derived from an EMBL/GenBank/DDBJ whole genome shotgun (WGS) entry which is preliminary data.</text>
</comment>
<name>A0A225WVD7_9STRA</name>
<keyword evidence="1" id="KW-0472">Membrane</keyword>
<keyword evidence="1" id="KW-1133">Transmembrane helix</keyword>
<gene>
    <name evidence="2" type="ORF">PHMEG_0004483</name>
</gene>